<reference evidence="6" key="1">
    <citation type="journal article" date="2019" name="Gigascience">
        <title>De novo genome assembly of the endangered Acer yangbiense, a plant species with extremely small populations endemic to Yunnan Province, China.</title>
        <authorList>
            <person name="Yang J."/>
            <person name="Wariss H.M."/>
            <person name="Tao L."/>
            <person name="Zhang R."/>
            <person name="Yun Q."/>
            <person name="Hollingsworth P."/>
            <person name="Dao Z."/>
            <person name="Luo G."/>
            <person name="Guo H."/>
            <person name="Ma Y."/>
            <person name="Sun W."/>
        </authorList>
    </citation>
    <scope>NUCLEOTIDE SEQUENCE [LARGE SCALE GENOMIC DNA]</scope>
    <source>
        <strain evidence="6">cv. Malutang</strain>
    </source>
</reference>
<dbReference type="GO" id="GO:0016405">
    <property type="term" value="F:CoA-ligase activity"/>
    <property type="evidence" value="ECO:0007669"/>
    <property type="project" value="TreeGrafter"/>
</dbReference>
<dbReference type="AlphaFoldDB" id="A0A5C7HEJ2"/>
<accession>A0A5C7HEJ2</accession>
<organism evidence="5 6">
    <name type="scientific">Acer yangbiense</name>
    <dbReference type="NCBI Taxonomy" id="1000413"/>
    <lineage>
        <taxon>Eukaryota</taxon>
        <taxon>Viridiplantae</taxon>
        <taxon>Streptophyta</taxon>
        <taxon>Embryophyta</taxon>
        <taxon>Tracheophyta</taxon>
        <taxon>Spermatophyta</taxon>
        <taxon>Magnoliopsida</taxon>
        <taxon>eudicotyledons</taxon>
        <taxon>Gunneridae</taxon>
        <taxon>Pentapetalae</taxon>
        <taxon>rosids</taxon>
        <taxon>malvids</taxon>
        <taxon>Sapindales</taxon>
        <taxon>Sapindaceae</taxon>
        <taxon>Hippocastanoideae</taxon>
        <taxon>Acereae</taxon>
        <taxon>Acer</taxon>
    </lineage>
</organism>
<gene>
    <name evidence="5" type="ORF">EZV62_020454</name>
</gene>
<dbReference type="OrthoDB" id="1743922at2759"/>
<dbReference type="InterPro" id="IPR045851">
    <property type="entry name" value="AMP-bd_C_sf"/>
</dbReference>
<dbReference type="EMBL" id="VAHF01000009">
    <property type="protein sequence ID" value="TXG55198.1"/>
    <property type="molecule type" value="Genomic_DNA"/>
</dbReference>
<dbReference type="InterPro" id="IPR000873">
    <property type="entry name" value="AMP-dep_synth/lig_dom"/>
</dbReference>
<comment type="caution">
    <text evidence="5">The sequence shown here is derived from an EMBL/GenBank/DDBJ whole genome shotgun (WGS) entry which is preliminary data.</text>
</comment>
<dbReference type="PANTHER" id="PTHR24096">
    <property type="entry name" value="LONG-CHAIN-FATTY-ACID--COA LIGASE"/>
    <property type="match status" value="1"/>
</dbReference>
<dbReference type="Pfam" id="PF00501">
    <property type="entry name" value="AMP-binding"/>
    <property type="match status" value="2"/>
</dbReference>
<evidence type="ECO:0000313" key="5">
    <source>
        <dbReference type="EMBL" id="TXG55198.1"/>
    </source>
</evidence>
<feature type="domain" description="AMP-binding enzyme C-terminal" evidence="4">
    <location>
        <begin position="413"/>
        <end position="481"/>
    </location>
</feature>
<dbReference type="PANTHER" id="PTHR24096:SF251">
    <property type="entry name" value="4-COUMARATE--COA LIGASE-LIKE 9"/>
    <property type="match status" value="1"/>
</dbReference>
<keyword evidence="2" id="KW-0436">Ligase</keyword>
<dbReference type="Gene3D" id="3.40.50.12780">
    <property type="entry name" value="N-terminal domain of ligase-like"/>
    <property type="match status" value="2"/>
</dbReference>
<evidence type="ECO:0000313" key="6">
    <source>
        <dbReference type="Proteomes" id="UP000323000"/>
    </source>
</evidence>
<proteinExistence type="inferred from homology"/>
<evidence type="ECO:0000259" key="4">
    <source>
        <dbReference type="Pfam" id="PF13193"/>
    </source>
</evidence>
<dbReference type="Proteomes" id="UP000323000">
    <property type="component" value="Chromosome 9"/>
</dbReference>
<dbReference type="SUPFAM" id="SSF56801">
    <property type="entry name" value="Acetyl-CoA synthetase-like"/>
    <property type="match status" value="1"/>
</dbReference>
<keyword evidence="6" id="KW-1185">Reference proteome</keyword>
<evidence type="ECO:0000256" key="1">
    <source>
        <dbReference type="ARBA" id="ARBA00006432"/>
    </source>
</evidence>
<dbReference type="Gene3D" id="3.30.300.30">
    <property type="match status" value="1"/>
</dbReference>
<evidence type="ECO:0000259" key="3">
    <source>
        <dbReference type="Pfam" id="PF00501"/>
    </source>
</evidence>
<evidence type="ECO:0000256" key="2">
    <source>
        <dbReference type="ARBA" id="ARBA00022598"/>
    </source>
</evidence>
<comment type="similarity">
    <text evidence="1">Belongs to the ATP-dependent AMP-binding enzyme family.</text>
</comment>
<feature type="domain" description="AMP-dependent synthetase/ligase" evidence="3">
    <location>
        <begin position="58"/>
        <end position="321"/>
    </location>
</feature>
<evidence type="ECO:0008006" key="7">
    <source>
        <dbReference type="Google" id="ProtNLM"/>
    </source>
</evidence>
<feature type="domain" description="AMP-dependent synthetase/ligase" evidence="3">
    <location>
        <begin position="329"/>
        <end position="361"/>
    </location>
</feature>
<dbReference type="InterPro" id="IPR042099">
    <property type="entry name" value="ANL_N_sf"/>
</dbReference>
<dbReference type="InterPro" id="IPR025110">
    <property type="entry name" value="AMP-bd_C"/>
</dbReference>
<name>A0A5C7HEJ2_9ROSI</name>
<protein>
    <recommendedName>
        <fullName evidence="7">AMP-dependent synthetase/ligase domain-containing protein</fullName>
    </recommendedName>
</protein>
<sequence>MAATNTNSQIYPNSGFCSETNIFHRLRPSITLPPPSQPLSVTQFAFSLLHFNNTNISETPFLINAGNGHRVTFSDFLHKTKSLAFSLQEQYSLSKGDVAFILSHNSLQIPSVYFSLLSLGVIIATANPDGSISELTHQIQITRPTIAFATSQTSHKLPPNLRTVMIDSPEFSSLLNSNISISIENRSSAIGVVISQSDVAAILFSSGTTGRNKGVLLTHRNLIVVIAATNATYPFRDHIQVVSMATRALFGVFGLTSLMRAAIMGETLLFPETFELEATLEAVDKYKATYIPVSPSFIVALVKSDMTNYNLSSLRILLCGGGLRLSALLEAKIVDPVTGEILSTGQRGELWLRGPTVMKGYAGDEKATAEVLDSDGWLKTGDLCYFDFDGSLFILDRLKEMIKCNGYQVVPAELEHLLLSNSDIVDAAVVPYPDEDAGQIPMAFVVGPYKKIQRLAFIDSIPKSVTGKILRRELVNYALFDTTVAEL</sequence>
<dbReference type="Pfam" id="PF13193">
    <property type="entry name" value="AMP-binding_C"/>
    <property type="match status" value="1"/>
</dbReference>